<evidence type="ECO:0000313" key="2">
    <source>
        <dbReference type="Proteomes" id="UP000000374"/>
    </source>
</evidence>
<evidence type="ECO:0008006" key="3">
    <source>
        <dbReference type="Google" id="ProtNLM"/>
    </source>
</evidence>
<dbReference type="STRING" id="391735.Veis_0541"/>
<gene>
    <name evidence="1" type="ordered locus">Veis_0541</name>
</gene>
<evidence type="ECO:0000313" key="1">
    <source>
        <dbReference type="EMBL" id="ABM56325.1"/>
    </source>
</evidence>
<dbReference type="AlphaFoldDB" id="A1WFB8"/>
<keyword evidence="2" id="KW-1185">Reference proteome</keyword>
<sequence>MRHCVYTRAHKGRTLETRVGVKEFRAHLPAHLELASPLAITRHGETIGFYIPARPGRNQTELDALAEAAAKLHAMMSALRISQEDVVSEFKARRKAAKSWADKRLSWMRMARL</sequence>
<dbReference type="HOGENOM" id="CLU_171172_1_0_4"/>
<dbReference type="EMBL" id="CP000542">
    <property type="protein sequence ID" value="ABM56325.1"/>
    <property type="molecule type" value="Genomic_DNA"/>
</dbReference>
<protein>
    <recommendedName>
        <fullName evidence="3">Prevent-host-death family protein</fullName>
    </recommendedName>
</protein>
<dbReference type="KEGG" id="vei:Veis_0541"/>
<accession>A1WFB8</accession>
<dbReference type="Proteomes" id="UP000000374">
    <property type="component" value="Chromosome"/>
</dbReference>
<reference evidence="2" key="1">
    <citation type="submission" date="2006-12" db="EMBL/GenBank/DDBJ databases">
        <title>Complete sequence of chromosome 1 of Verminephrobacter eiseniae EF01-2.</title>
        <authorList>
            <person name="Copeland A."/>
            <person name="Lucas S."/>
            <person name="Lapidus A."/>
            <person name="Barry K."/>
            <person name="Detter J.C."/>
            <person name="Glavina del Rio T."/>
            <person name="Dalin E."/>
            <person name="Tice H."/>
            <person name="Pitluck S."/>
            <person name="Chertkov O."/>
            <person name="Brettin T."/>
            <person name="Bruce D."/>
            <person name="Han C."/>
            <person name="Tapia R."/>
            <person name="Gilna P."/>
            <person name="Schmutz J."/>
            <person name="Larimer F."/>
            <person name="Land M."/>
            <person name="Hauser L."/>
            <person name="Kyrpides N."/>
            <person name="Kim E."/>
            <person name="Stahl D."/>
            <person name="Richardson P."/>
        </authorList>
    </citation>
    <scope>NUCLEOTIDE SEQUENCE [LARGE SCALE GENOMIC DNA]</scope>
    <source>
        <strain evidence="2">EF01-2</strain>
    </source>
</reference>
<name>A1WFB8_VEREI</name>
<proteinExistence type="predicted"/>
<organism evidence="1 2">
    <name type="scientific">Verminephrobacter eiseniae (strain EF01-2)</name>
    <dbReference type="NCBI Taxonomy" id="391735"/>
    <lineage>
        <taxon>Bacteria</taxon>
        <taxon>Pseudomonadati</taxon>
        <taxon>Pseudomonadota</taxon>
        <taxon>Betaproteobacteria</taxon>
        <taxon>Burkholderiales</taxon>
        <taxon>Comamonadaceae</taxon>
        <taxon>Verminephrobacter</taxon>
    </lineage>
</organism>
<dbReference type="eggNOG" id="ENOG5033F2G">
    <property type="taxonomic scope" value="Bacteria"/>
</dbReference>